<dbReference type="SUPFAM" id="SSF55874">
    <property type="entry name" value="ATPase domain of HSP90 chaperone/DNA topoisomerase II/histidine kinase"/>
    <property type="match status" value="1"/>
</dbReference>
<name>A0A9D1K2K0_9FIRM</name>
<dbReference type="InterPro" id="IPR036890">
    <property type="entry name" value="HATPase_C_sf"/>
</dbReference>
<reference evidence="3" key="1">
    <citation type="submission" date="2020-10" db="EMBL/GenBank/DDBJ databases">
        <authorList>
            <person name="Gilroy R."/>
        </authorList>
    </citation>
    <scope>NUCLEOTIDE SEQUENCE</scope>
    <source>
        <strain evidence="3">6086</strain>
    </source>
</reference>
<feature type="domain" description="Sensor histidine kinase NatK-like C-terminal" evidence="2">
    <location>
        <begin position="2"/>
        <end position="104"/>
    </location>
</feature>
<dbReference type="InterPro" id="IPR037126">
    <property type="entry name" value="PdaC/RsiV-like_sf"/>
</dbReference>
<organism evidence="3 4">
    <name type="scientific">Candidatus Caccousia stercoris</name>
    <dbReference type="NCBI Taxonomy" id="2840723"/>
    <lineage>
        <taxon>Bacteria</taxon>
        <taxon>Bacillati</taxon>
        <taxon>Bacillota</taxon>
        <taxon>Clostridia</taxon>
        <taxon>Eubacteriales</taxon>
        <taxon>Oscillospiraceae</taxon>
        <taxon>Oscillospiraceae incertae sedis</taxon>
        <taxon>Candidatus Caccousia</taxon>
    </lineage>
</organism>
<accession>A0A9D1K2K0</accession>
<proteinExistence type="predicted"/>
<dbReference type="Gene3D" id="3.90.640.20">
    <property type="entry name" value="Heat-shock cognate protein, ATPase"/>
    <property type="match status" value="1"/>
</dbReference>
<dbReference type="Gene3D" id="3.30.565.40">
    <property type="entry name" value="Fervidobacterium nodosum Rt17-B1 like"/>
    <property type="match status" value="1"/>
</dbReference>
<dbReference type="Pfam" id="PF14501">
    <property type="entry name" value="HATPase_c_5"/>
    <property type="match status" value="1"/>
</dbReference>
<sequence length="373" mass="40092">MDEIDLCVILANGIENAIHACQKNEGTEDKWIKISAVAHENGVTTLKIENPCREEIVFGPDGLPKVKPSQEHGIGLKNVKAVVDQYGGVLMCGQTDGVFTLKAVLSPQKAEMPSGKSGPTGGTAVRAVLTVLLCVVCLNCMPGLAQALEGVPVLGQALRIVDLRTYGLRWGDTAISGELPVLEETAPAGAAGTEPVGNGAAEMDRQTQAYIAQVQETFLQYALREYQGYVASDTGYRVLRDDAELLSLCFYTTLNAGGSVEYSRYFTLDKATGELLALSDLFLEGSDYIGAISADILRQMEEQVAAGEGDYFIPGGIWSEEECFQTIDADQNFYLDADGHLVIVFDEYEVAPGSMGMPSFVIEQQAIADILAR</sequence>
<protein>
    <submittedName>
        <fullName evidence="3">GHKL domain-containing protein</fullName>
    </submittedName>
</protein>
<dbReference type="InterPro" id="IPR021729">
    <property type="entry name" value="DUF3298"/>
</dbReference>
<dbReference type="InterPro" id="IPR032834">
    <property type="entry name" value="NatK-like_C"/>
</dbReference>
<evidence type="ECO:0000259" key="2">
    <source>
        <dbReference type="Pfam" id="PF14501"/>
    </source>
</evidence>
<evidence type="ECO:0000313" key="4">
    <source>
        <dbReference type="Proteomes" id="UP000824141"/>
    </source>
</evidence>
<dbReference type="Gene3D" id="3.30.565.10">
    <property type="entry name" value="Histidine kinase-like ATPase, C-terminal domain"/>
    <property type="match status" value="1"/>
</dbReference>
<dbReference type="Proteomes" id="UP000824141">
    <property type="component" value="Unassembled WGS sequence"/>
</dbReference>
<gene>
    <name evidence="3" type="ORF">IAD03_02420</name>
</gene>
<evidence type="ECO:0000259" key="1">
    <source>
        <dbReference type="Pfam" id="PF11738"/>
    </source>
</evidence>
<comment type="caution">
    <text evidence="3">The sequence shown here is derived from an EMBL/GenBank/DDBJ whole genome shotgun (WGS) entry which is preliminary data.</text>
</comment>
<dbReference type="AlphaFoldDB" id="A0A9D1K2K0"/>
<evidence type="ECO:0000313" key="3">
    <source>
        <dbReference type="EMBL" id="HIS78203.1"/>
    </source>
</evidence>
<feature type="domain" description="DUF3298" evidence="1">
    <location>
        <begin position="279"/>
        <end position="363"/>
    </location>
</feature>
<dbReference type="Pfam" id="PF11738">
    <property type="entry name" value="DUF3298"/>
    <property type="match status" value="1"/>
</dbReference>
<dbReference type="EMBL" id="DVJM01000037">
    <property type="protein sequence ID" value="HIS78203.1"/>
    <property type="molecule type" value="Genomic_DNA"/>
</dbReference>
<reference evidence="3" key="2">
    <citation type="journal article" date="2021" name="PeerJ">
        <title>Extensive microbial diversity within the chicken gut microbiome revealed by metagenomics and culture.</title>
        <authorList>
            <person name="Gilroy R."/>
            <person name="Ravi A."/>
            <person name="Getino M."/>
            <person name="Pursley I."/>
            <person name="Horton D.L."/>
            <person name="Alikhan N.F."/>
            <person name="Baker D."/>
            <person name="Gharbi K."/>
            <person name="Hall N."/>
            <person name="Watson M."/>
            <person name="Adriaenssens E.M."/>
            <person name="Foster-Nyarko E."/>
            <person name="Jarju S."/>
            <person name="Secka A."/>
            <person name="Antonio M."/>
            <person name="Oren A."/>
            <person name="Chaudhuri R.R."/>
            <person name="La Ragione R."/>
            <person name="Hildebrand F."/>
            <person name="Pallen M.J."/>
        </authorList>
    </citation>
    <scope>NUCLEOTIDE SEQUENCE</scope>
    <source>
        <strain evidence="3">6086</strain>
    </source>
</reference>